<dbReference type="PANTHER" id="PTHR45953:SF1">
    <property type="entry name" value="IDURONATE 2-SULFATASE"/>
    <property type="match status" value="1"/>
</dbReference>
<evidence type="ECO:0000259" key="3">
    <source>
        <dbReference type="Pfam" id="PF00884"/>
    </source>
</evidence>
<comment type="caution">
    <text evidence="4">The sequence shown here is derived from an EMBL/GenBank/DDBJ whole genome shotgun (WGS) entry which is preliminary data.</text>
</comment>
<dbReference type="SUPFAM" id="SSF53649">
    <property type="entry name" value="Alkaline phosphatase-like"/>
    <property type="match status" value="1"/>
</dbReference>
<dbReference type="EMBL" id="BQKE01000002">
    <property type="protein sequence ID" value="GJM62440.1"/>
    <property type="molecule type" value="Genomic_DNA"/>
</dbReference>
<dbReference type="Proteomes" id="UP001310022">
    <property type="component" value="Unassembled WGS sequence"/>
</dbReference>
<reference evidence="4 5" key="1">
    <citation type="submission" date="2021-12" db="EMBL/GenBank/DDBJ databases">
        <title>Genome sequencing of bacteria with rrn-lacking chromosome and rrn-plasmid.</title>
        <authorList>
            <person name="Anda M."/>
            <person name="Iwasaki W."/>
        </authorList>
    </citation>
    <scope>NUCLEOTIDE SEQUENCE [LARGE SCALE GENOMIC DNA]</scope>
    <source>
        <strain evidence="4 5">NBRC 15940</strain>
    </source>
</reference>
<dbReference type="Pfam" id="PF00884">
    <property type="entry name" value="Sulfatase"/>
    <property type="match status" value="1"/>
</dbReference>
<proteinExistence type="predicted"/>
<evidence type="ECO:0000256" key="2">
    <source>
        <dbReference type="ARBA" id="ARBA00022801"/>
    </source>
</evidence>
<dbReference type="PANTHER" id="PTHR45953">
    <property type="entry name" value="IDURONATE 2-SULFATASE"/>
    <property type="match status" value="1"/>
</dbReference>
<dbReference type="RefSeq" id="WP_338237729.1">
    <property type="nucleotide sequence ID" value="NZ_BQKE01000002.1"/>
</dbReference>
<dbReference type="GO" id="GO:0046872">
    <property type="term" value="F:metal ion binding"/>
    <property type="evidence" value="ECO:0007669"/>
    <property type="project" value="UniProtKB-KW"/>
</dbReference>
<dbReference type="GO" id="GO:0005737">
    <property type="term" value="C:cytoplasm"/>
    <property type="evidence" value="ECO:0007669"/>
    <property type="project" value="TreeGrafter"/>
</dbReference>
<name>A0AAN5AK50_9BACT</name>
<dbReference type="AlphaFoldDB" id="A0AAN5AK50"/>
<sequence>MNIFRKLSLLLILFSIGGKLAWAQKQPNVLWILTDDQRFDSIEAFNKMLTGKKESKLGYVESPQVDRLTEMGTTFINTYCQAQACAPSRASMHYGRYTFRSGIYEFEYHNNNAEHCRPTLPEQMVDLGYQTMHVGKLGVRVKTVENGKVKPHKIYQTDIDFRVTQDQGLTDWGKNWRREVDGEKLEEPRALEFLVEADGTVIYMDEKLEQDKPAYEGTMEKMAEKYDLLRHYVPRNGGTFQKKMVLSGVSSQPAGKTRDGFYASVFVDYLKNADQEFKVGQQSYEGVDSSKPLFAHIGFDFPHTPVLPPADYRERFQKKKYRIPSFDKSEFDNMPAQLKKQVKAGYSDHFTEEEKQKMVQDYYAFCAYGDDLIGQAADAFIDYSEQNQQEWMIVFVCGDHGWKLNEHGAVSKFSSWKVDAHNPIVVVSSDKKAYPAGKVVRDFTEFVDVAPTVLAAGGADLNAAKYDYLDGLNLAEVAASEVATRDYVIAESHSVTGPRAFIRTKDYVFSMQTRPHKKRGQDMEWALNASYKDLDPALYHMPSDPEEVNNLAFSKAHQEVAEKFKEKLISIIFGDQRVEVDWGKKADGTKVYRSNFAPGSHDRKLTL</sequence>
<dbReference type="InterPro" id="IPR017850">
    <property type="entry name" value="Alkaline_phosphatase_core_sf"/>
</dbReference>
<accession>A0AAN5AK50</accession>
<dbReference type="Gene3D" id="3.40.720.10">
    <property type="entry name" value="Alkaline Phosphatase, subunit A"/>
    <property type="match status" value="1"/>
</dbReference>
<dbReference type="GO" id="GO:0008484">
    <property type="term" value="F:sulfuric ester hydrolase activity"/>
    <property type="evidence" value="ECO:0007669"/>
    <property type="project" value="TreeGrafter"/>
</dbReference>
<evidence type="ECO:0000313" key="4">
    <source>
        <dbReference type="EMBL" id="GJM62440.1"/>
    </source>
</evidence>
<keyword evidence="1" id="KW-0479">Metal-binding</keyword>
<keyword evidence="2" id="KW-0378">Hydrolase</keyword>
<evidence type="ECO:0000313" key="5">
    <source>
        <dbReference type="Proteomes" id="UP001310022"/>
    </source>
</evidence>
<dbReference type="InterPro" id="IPR000917">
    <property type="entry name" value="Sulfatase_N"/>
</dbReference>
<keyword evidence="5" id="KW-1185">Reference proteome</keyword>
<gene>
    <name evidence="4" type="ORF">PEDI_29920</name>
</gene>
<organism evidence="4 5">
    <name type="scientific">Persicobacter diffluens</name>
    <dbReference type="NCBI Taxonomy" id="981"/>
    <lineage>
        <taxon>Bacteria</taxon>
        <taxon>Pseudomonadati</taxon>
        <taxon>Bacteroidota</taxon>
        <taxon>Cytophagia</taxon>
        <taxon>Cytophagales</taxon>
        <taxon>Persicobacteraceae</taxon>
        <taxon>Persicobacter</taxon>
    </lineage>
</organism>
<evidence type="ECO:0000256" key="1">
    <source>
        <dbReference type="ARBA" id="ARBA00022723"/>
    </source>
</evidence>
<feature type="domain" description="Sulfatase N-terminal" evidence="3">
    <location>
        <begin position="27"/>
        <end position="458"/>
    </location>
</feature>
<protein>
    <recommendedName>
        <fullName evidence="3">Sulfatase N-terminal domain-containing protein</fullName>
    </recommendedName>
</protein>
<dbReference type="CDD" id="cd16153">
    <property type="entry name" value="sulfatase_like"/>
    <property type="match status" value="1"/>
</dbReference>